<protein>
    <recommendedName>
        <fullName evidence="4">Large membrane protein</fullName>
    </recommendedName>
</protein>
<evidence type="ECO:0008006" key="4">
    <source>
        <dbReference type="Google" id="ProtNLM"/>
    </source>
</evidence>
<evidence type="ECO:0000256" key="1">
    <source>
        <dbReference type="SAM" id="MobiDB-lite"/>
    </source>
</evidence>
<sequence length="519" mass="51366">MSADHTPEPARPRRRGLTAASVALAVLLAGGGGAYWAAGGAAGGGSSDAARDGSARRPAPLVLDGYGAPAAAPAERGIAPGGPAPDGGPLYKASGPLPEGPETAPAYRSVADVDRRAVAALAEALEVPGTVREEGGAWTAGGGGRGQGRSLRVDSATGAWTFTAAVPLRAGGVSEEEARRAAEPVVEALGLEDAAVDAGTERDGLRIVRVDPRQDGLPVHGRTTEVGVGHGGALAGGSGRLAGLERTDGEAEYPVVDAARALAALNGRSGRTGPQVLCAEPGEGKPGPGRPGPDRPGADGPDAVPPADGDPGVPGGAGSPEPCGPGGGRGTLEVTGAEFGLSAYRSQGRDLLVPSWLFEVAGPDGRQRTVAHPAVEPEYLAPSSPGGGDGDGGDASTSSPAEPGGPSAGRPVRTATHVDEYGEGDRTLTVHFWGGVCGDHTATAEESGESVTVRITGKPRDPGGVCVMIAEEMTAEVELDRPVGDRRLLDEEGEPLPEGRPAEGAGGAGRDGGPGAGAE</sequence>
<proteinExistence type="predicted"/>
<accession>A0ABW4PGU8</accession>
<feature type="region of interest" description="Disordered" evidence="1">
    <location>
        <begin position="377"/>
        <end position="413"/>
    </location>
</feature>
<name>A0ABW4PGU8_9ACTN</name>
<gene>
    <name evidence="2" type="ORF">ACFSJS_02225</name>
</gene>
<dbReference type="RefSeq" id="WP_380896051.1">
    <property type="nucleotide sequence ID" value="NZ_JBHUFU010000001.1"/>
</dbReference>
<feature type="region of interest" description="Disordered" evidence="1">
    <location>
        <begin position="39"/>
        <end position="105"/>
    </location>
</feature>
<feature type="compositionally biased region" description="Low complexity" evidence="1">
    <location>
        <begin position="65"/>
        <end position="78"/>
    </location>
</feature>
<dbReference type="Proteomes" id="UP001597365">
    <property type="component" value="Unassembled WGS sequence"/>
</dbReference>
<keyword evidence="3" id="KW-1185">Reference proteome</keyword>
<feature type="compositionally biased region" description="Gly residues" evidence="1">
    <location>
        <begin position="504"/>
        <end position="519"/>
    </location>
</feature>
<feature type="compositionally biased region" description="Low complexity" evidence="1">
    <location>
        <begin position="298"/>
        <end position="311"/>
    </location>
</feature>
<evidence type="ECO:0000313" key="3">
    <source>
        <dbReference type="Proteomes" id="UP001597365"/>
    </source>
</evidence>
<feature type="region of interest" description="Disordered" evidence="1">
    <location>
        <begin position="267"/>
        <end position="331"/>
    </location>
</feature>
<organism evidence="2 3">
    <name type="scientific">Streptomyces desertarenae</name>
    <dbReference type="NCBI Taxonomy" id="2666184"/>
    <lineage>
        <taxon>Bacteria</taxon>
        <taxon>Bacillati</taxon>
        <taxon>Actinomycetota</taxon>
        <taxon>Actinomycetes</taxon>
        <taxon>Kitasatosporales</taxon>
        <taxon>Streptomycetaceae</taxon>
        <taxon>Streptomyces</taxon>
    </lineage>
</organism>
<comment type="caution">
    <text evidence="2">The sequence shown here is derived from an EMBL/GenBank/DDBJ whole genome shotgun (WGS) entry which is preliminary data.</text>
</comment>
<dbReference type="EMBL" id="JBHUFU010000001">
    <property type="protein sequence ID" value="MFD1828481.1"/>
    <property type="molecule type" value="Genomic_DNA"/>
</dbReference>
<feature type="region of interest" description="Disordered" evidence="1">
    <location>
        <begin position="483"/>
        <end position="519"/>
    </location>
</feature>
<evidence type="ECO:0000313" key="2">
    <source>
        <dbReference type="EMBL" id="MFD1828481.1"/>
    </source>
</evidence>
<feature type="compositionally biased region" description="Gly residues" evidence="1">
    <location>
        <begin position="312"/>
        <end position="330"/>
    </location>
</feature>
<reference evidence="3" key="1">
    <citation type="journal article" date="2019" name="Int. J. Syst. Evol. Microbiol.">
        <title>The Global Catalogue of Microorganisms (GCM) 10K type strain sequencing project: providing services to taxonomists for standard genome sequencing and annotation.</title>
        <authorList>
            <consortium name="The Broad Institute Genomics Platform"/>
            <consortium name="The Broad Institute Genome Sequencing Center for Infectious Disease"/>
            <person name="Wu L."/>
            <person name="Ma J."/>
        </authorList>
    </citation>
    <scope>NUCLEOTIDE SEQUENCE [LARGE SCALE GENOMIC DNA]</scope>
    <source>
        <strain evidence="3">CGMCC 4.7455</strain>
    </source>
</reference>